<gene>
    <name evidence="7 8" type="primary">lgt</name>
    <name evidence="8" type="ORF">ENS31_13675</name>
</gene>
<feature type="transmembrane region" description="Helical" evidence="7">
    <location>
        <begin position="22"/>
        <end position="40"/>
    </location>
</feature>
<feature type="transmembrane region" description="Helical" evidence="7">
    <location>
        <begin position="235"/>
        <end position="255"/>
    </location>
</feature>
<keyword evidence="3 7" id="KW-0808">Transferase</keyword>
<evidence type="ECO:0000313" key="8">
    <source>
        <dbReference type="EMBL" id="HFI92562.1"/>
    </source>
</evidence>
<feature type="transmembrane region" description="Helical" evidence="7">
    <location>
        <begin position="205"/>
        <end position="223"/>
    </location>
</feature>
<feature type="binding site" evidence="7">
    <location>
        <position position="141"/>
    </location>
    <ligand>
        <name>a 1,2-diacyl-sn-glycero-3-phospho-(1'-sn-glycerol)</name>
        <dbReference type="ChEBI" id="CHEBI:64716"/>
    </ligand>
</feature>
<dbReference type="Pfam" id="PF01790">
    <property type="entry name" value="LGT"/>
    <property type="match status" value="1"/>
</dbReference>
<dbReference type="PANTHER" id="PTHR30589">
    <property type="entry name" value="PROLIPOPROTEIN DIACYLGLYCERYL TRANSFERASE"/>
    <property type="match status" value="1"/>
</dbReference>
<comment type="function">
    <text evidence="7">Catalyzes the transfer of the diacylglyceryl group from phosphatidylglycerol to the sulfhydryl group of the N-terminal cysteine of a prolipoprotein, the first step in the formation of mature lipoproteins.</text>
</comment>
<keyword evidence="6 7" id="KW-0472">Membrane</keyword>
<keyword evidence="4 7" id="KW-0812">Transmembrane</keyword>
<dbReference type="GO" id="GO:0008961">
    <property type="term" value="F:phosphatidylglycerol-prolipoprotein diacylglyceryl transferase activity"/>
    <property type="evidence" value="ECO:0007669"/>
    <property type="project" value="UniProtKB-UniRule"/>
</dbReference>
<evidence type="ECO:0000256" key="7">
    <source>
        <dbReference type="HAMAP-Rule" id="MF_01147"/>
    </source>
</evidence>
<name>A0A7V2ZME4_9BACT</name>
<evidence type="ECO:0000256" key="3">
    <source>
        <dbReference type="ARBA" id="ARBA00022679"/>
    </source>
</evidence>
<dbReference type="RefSeq" id="WP_369685735.1">
    <property type="nucleotide sequence ID" value="NZ_JAOAIE010000024.1"/>
</dbReference>
<evidence type="ECO:0000256" key="1">
    <source>
        <dbReference type="ARBA" id="ARBA00007150"/>
    </source>
</evidence>
<dbReference type="HAMAP" id="MF_01147">
    <property type="entry name" value="Lgt"/>
    <property type="match status" value="1"/>
</dbReference>
<comment type="pathway">
    <text evidence="7">Protein modification; lipoprotein biosynthesis (diacylglyceryl transfer).</text>
</comment>
<dbReference type="GO" id="GO:0005886">
    <property type="term" value="C:plasma membrane"/>
    <property type="evidence" value="ECO:0007669"/>
    <property type="project" value="UniProtKB-SubCell"/>
</dbReference>
<dbReference type="EC" id="2.5.1.145" evidence="7"/>
<dbReference type="AlphaFoldDB" id="A0A7V2ZME4"/>
<dbReference type="InterPro" id="IPR001640">
    <property type="entry name" value="Lgt"/>
</dbReference>
<organism evidence="8">
    <name type="scientific">Ignavibacterium album</name>
    <dbReference type="NCBI Taxonomy" id="591197"/>
    <lineage>
        <taxon>Bacteria</taxon>
        <taxon>Pseudomonadati</taxon>
        <taxon>Ignavibacteriota</taxon>
        <taxon>Ignavibacteria</taxon>
        <taxon>Ignavibacteriales</taxon>
        <taxon>Ignavibacteriaceae</taxon>
        <taxon>Ignavibacterium</taxon>
    </lineage>
</organism>
<comment type="caution">
    <text evidence="8">The sequence shown here is derived from an EMBL/GenBank/DDBJ whole genome shotgun (WGS) entry which is preliminary data.</text>
</comment>
<sequence length="266" mass="30534">MIISSIWWEVSPEIMKLGPFSLRWYGLLFALAFVFGYMILTKVYKREKKSPEDLEQLSIYVILGTVIGARLGHCLFYDPAYYLTNPIEILKVWQGGLASHGAAIGILTALYLFSKKKKDQNMLWILDRLVIVVALGGALIRLGNLFNSEIIGKATDVPWAFIFVRVDEIPRHPTQLYESLFYFLSFIILYLIYNKKSTSLKQGFLFGLFLILIFGFRFFVEFLKENQSAFESSLPINMGQILSIPFVLLGVYFIIRKVRPVSSVKK</sequence>
<dbReference type="PANTHER" id="PTHR30589:SF0">
    <property type="entry name" value="PHOSPHATIDYLGLYCEROL--PROLIPOPROTEIN DIACYLGLYCERYL TRANSFERASE"/>
    <property type="match status" value="1"/>
</dbReference>
<feature type="transmembrane region" description="Helical" evidence="7">
    <location>
        <begin position="60"/>
        <end position="80"/>
    </location>
</feature>
<dbReference type="UniPathway" id="UPA00664"/>
<comment type="similarity">
    <text evidence="1 7">Belongs to the Lgt family.</text>
</comment>
<evidence type="ECO:0000256" key="2">
    <source>
        <dbReference type="ARBA" id="ARBA00022475"/>
    </source>
</evidence>
<proteinExistence type="inferred from homology"/>
<comment type="subcellular location">
    <subcellularLocation>
        <location evidence="7">Cell membrane</location>
        <topology evidence="7">Multi-pass membrane protein</topology>
    </subcellularLocation>
</comment>
<keyword evidence="2 7" id="KW-1003">Cell membrane</keyword>
<comment type="catalytic activity">
    <reaction evidence="7">
        <text>L-cysteinyl-[prolipoprotein] + a 1,2-diacyl-sn-glycero-3-phospho-(1'-sn-glycerol) = an S-1,2-diacyl-sn-glyceryl-L-cysteinyl-[prolipoprotein] + sn-glycerol 1-phosphate + H(+)</text>
        <dbReference type="Rhea" id="RHEA:56712"/>
        <dbReference type="Rhea" id="RHEA-COMP:14679"/>
        <dbReference type="Rhea" id="RHEA-COMP:14680"/>
        <dbReference type="ChEBI" id="CHEBI:15378"/>
        <dbReference type="ChEBI" id="CHEBI:29950"/>
        <dbReference type="ChEBI" id="CHEBI:57685"/>
        <dbReference type="ChEBI" id="CHEBI:64716"/>
        <dbReference type="ChEBI" id="CHEBI:140658"/>
        <dbReference type="EC" id="2.5.1.145"/>
    </reaction>
</comment>
<keyword evidence="8" id="KW-0449">Lipoprotein</keyword>
<dbReference type="GO" id="GO:0042158">
    <property type="term" value="P:lipoprotein biosynthetic process"/>
    <property type="evidence" value="ECO:0007669"/>
    <property type="project" value="UniProtKB-UniRule"/>
</dbReference>
<evidence type="ECO:0000256" key="4">
    <source>
        <dbReference type="ARBA" id="ARBA00022692"/>
    </source>
</evidence>
<feature type="transmembrane region" description="Helical" evidence="7">
    <location>
        <begin position="92"/>
        <end position="113"/>
    </location>
</feature>
<dbReference type="NCBIfam" id="TIGR00544">
    <property type="entry name" value="lgt"/>
    <property type="match status" value="1"/>
</dbReference>
<feature type="transmembrane region" description="Helical" evidence="7">
    <location>
        <begin position="176"/>
        <end position="193"/>
    </location>
</feature>
<evidence type="ECO:0000256" key="6">
    <source>
        <dbReference type="ARBA" id="ARBA00023136"/>
    </source>
</evidence>
<protein>
    <recommendedName>
        <fullName evidence="7">Phosphatidylglycerol--prolipoprotein diacylglyceryl transferase</fullName>
        <ecNumber evidence="7">2.5.1.145</ecNumber>
    </recommendedName>
</protein>
<reference evidence="8" key="1">
    <citation type="journal article" date="2020" name="mSystems">
        <title>Genome- and Community-Level Interaction Insights into Carbon Utilization and Element Cycling Functions of Hydrothermarchaeota in Hydrothermal Sediment.</title>
        <authorList>
            <person name="Zhou Z."/>
            <person name="Liu Y."/>
            <person name="Xu W."/>
            <person name="Pan J."/>
            <person name="Luo Z.H."/>
            <person name="Li M."/>
        </authorList>
    </citation>
    <scope>NUCLEOTIDE SEQUENCE [LARGE SCALE GENOMIC DNA]</scope>
    <source>
        <strain evidence="8">SpSt-479</strain>
    </source>
</reference>
<evidence type="ECO:0000256" key="5">
    <source>
        <dbReference type="ARBA" id="ARBA00022989"/>
    </source>
</evidence>
<accession>A0A7V2ZME4</accession>
<feature type="transmembrane region" description="Helical" evidence="7">
    <location>
        <begin position="125"/>
        <end position="143"/>
    </location>
</feature>
<keyword evidence="5 7" id="KW-1133">Transmembrane helix</keyword>
<dbReference type="EMBL" id="DSUJ01000011">
    <property type="protein sequence ID" value="HFI92562.1"/>
    <property type="molecule type" value="Genomic_DNA"/>
</dbReference>